<dbReference type="Gramene" id="KQL16238">
    <property type="protein sequence ID" value="KQL16238"/>
    <property type="gene ID" value="SETIT_025255mg"/>
</dbReference>
<proteinExistence type="predicted"/>
<evidence type="ECO:0000313" key="2">
    <source>
        <dbReference type="Proteomes" id="UP000004995"/>
    </source>
</evidence>
<reference evidence="1" key="2">
    <citation type="submission" date="2018-08" db="UniProtKB">
        <authorList>
            <consortium name="EnsemblPlants"/>
        </authorList>
    </citation>
    <scope>IDENTIFICATION</scope>
    <source>
        <strain evidence="1">Yugu1</strain>
    </source>
</reference>
<evidence type="ECO:0000313" key="1">
    <source>
        <dbReference type="EnsemblPlants" id="KQL16238"/>
    </source>
</evidence>
<organism evidence="1 2">
    <name type="scientific">Setaria italica</name>
    <name type="common">Foxtail millet</name>
    <name type="synonym">Panicum italicum</name>
    <dbReference type="NCBI Taxonomy" id="4555"/>
    <lineage>
        <taxon>Eukaryota</taxon>
        <taxon>Viridiplantae</taxon>
        <taxon>Streptophyta</taxon>
        <taxon>Embryophyta</taxon>
        <taxon>Tracheophyta</taxon>
        <taxon>Spermatophyta</taxon>
        <taxon>Magnoliopsida</taxon>
        <taxon>Liliopsida</taxon>
        <taxon>Poales</taxon>
        <taxon>Poaceae</taxon>
        <taxon>PACMAD clade</taxon>
        <taxon>Panicoideae</taxon>
        <taxon>Panicodae</taxon>
        <taxon>Paniceae</taxon>
        <taxon>Cenchrinae</taxon>
        <taxon>Setaria</taxon>
    </lineage>
</organism>
<sequence>MLALITTSTGSGQLPVRCSIAAGWTPVAWPVHVQVCSRPWEKGRKPQLMSASFYLY</sequence>
<dbReference type="HOGENOM" id="CLU_3072253_0_0_1"/>
<dbReference type="InParanoid" id="K3ZFA6"/>
<dbReference type="Proteomes" id="UP000004995">
    <property type="component" value="Unassembled WGS sequence"/>
</dbReference>
<reference evidence="2" key="1">
    <citation type="journal article" date="2012" name="Nat. Biotechnol.">
        <title>Reference genome sequence of the model plant Setaria.</title>
        <authorList>
            <person name="Bennetzen J.L."/>
            <person name="Schmutz J."/>
            <person name="Wang H."/>
            <person name="Percifield R."/>
            <person name="Hawkins J."/>
            <person name="Pontaroli A.C."/>
            <person name="Estep M."/>
            <person name="Feng L."/>
            <person name="Vaughn J.N."/>
            <person name="Grimwood J."/>
            <person name="Jenkins J."/>
            <person name="Barry K."/>
            <person name="Lindquist E."/>
            <person name="Hellsten U."/>
            <person name="Deshpande S."/>
            <person name="Wang X."/>
            <person name="Wu X."/>
            <person name="Mitros T."/>
            <person name="Triplett J."/>
            <person name="Yang X."/>
            <person name="Ye C.Y."/>
            <person name="Mauro-Herrera M."/>
            <person name="Wang L."/>
            <person name="Li P."/>
            <person name="Sharma M."/>
            <person name="Sharma R."/>
            <person name="Ronald P.C."/>
            <person name="Panaud O."/>
            <person name="Kellogg E.A."/>
            <person name="Brutnell T.P."/>
            <person name="Doust A.N."/>
            <person name="Tuskan G.A."/>
            <person name="Rokhsar D."/>
            <person name="Devos K.M."/>
        </authorList>
    </citation>
    <scope>NUCLEOTIDE SEQUENCE [LARGE SCALE GENOMIC DNA]</scope>
    <source>
        <strain evidence="2">cv. Yugu1</strain>
    </source>
</reference>
<keyword evidence="2" id="KW-1185">Reference proteome</keyword>
<dbReference type="AlphaFoldDB" id="K3ZFA6"/>
<dbReference type="EnsemblPlants" id="KQL16238">
    <property type="protein sequence ID" value="KQL16238"/>
    <property type="gene ID" value="SETIT_025255mg"/>
</dbReference>
<name>K3ZFA6_SETIT</name>
<dbReference type="EMBL" id="AGNK02001905">
    <property type="status" value="NOT_ANNOTATED_CDS"/>
    <property type="molecule type" value="Genomic_DNA"/>
</dbReference>
<accession>K3ZFA6</accession>
<protein>
    <submittedName>
        <fullName evidence="1">Uncharacterized protein</fullName>
    </submittedName>
</protein>